<evidence type="ECO:0000256" key="2">
    <source>
        <dbReference type="ARBA" id="ARBA00022694"/>
    </source>
</evidence>
<evidence type="ECO:0000256" key="3">
    <source>
        <dbReference type="ARBA" id="ARBA00023242"/>
    </source>
</evidence>
<proteinExistence type="predicted"/>
<evidence type="ECO:0000313" key="5">
    <source>
        <dbReference type="EMBL" id="KAK7962992.1"/>
    </source>
</evidence>
<dbReference type="InterPro" id="IPR020241">
    <property type="entry name" value="RNase_P/MRP_Pop7_fungi"/>
</dbReference>
<evidence type="ECO:0000256" key="1">
    <source>
        <dbReference type="ARBA" id="ARBA00004123"/>
    </source>
</evidence>
<gene>
    <name evidence="5" type="ORF">PG986_003817</name>
</gene>
<dbReference type="InterPro" id="IPR036882">
    <property type="entry name" value="Alba-like_dom_sf"/>
</dbReference>
<sequence>MTEDAGELPTAAEIQLPGDDNTLATPATTHTKLPPLPKGATVHRNLIGPRQPSTSKAVRLYITPKTPFRSITTRVRKHLDKILRTASTANPHQSATAQIAKRSFGLDRRINALQQTAGSGIGLEGGREVVVLGTGRAIEKVLAVAAFFQNQKDCEVRLRTASVPAVDEVLAAAGGDGDGDGDGDENNSGEREEARARMVSCLQVHIRLV</sequence>
<organism evidence="5 6">
    <name type="scientific">Apiospora aurea</name>
    <dbReference type="NCBI Taxonomy" id="335848"/>
    <lineage>
        <taxon>Eukaryota</taxon>
        <taxon>Fungi</taxon>
        <taxon>Dikarya</taxon>
        <taxon>Ascomycota</taxon>
        <taxon>Pezizomycotina</taxon>
        <taxon>Sordariomycetes</taxon>
        <taxon>Xylariomycetidae</taxon>
        <taxon>Amphisphaeriales</taxon>
        <taxon>Apiosporaceae</taxon>
        <taxon>Apiospora</taxon>
    </lineage>
</organism>
<evidence type="ECO:0000256" key="4">
    <source>
        <dbReference type="SAM" id="MobiDB-lite"/>
    </source>
</evidence>
<keyword evidence="3" id="KW-0539">Nucleus</keyword>
<dbReference type="GeneID" id="92073101"/>
<dbReference type="Gene3D" id="3.30.110.20">
    <property type="entry name" value="Alba-like domain"/>
    <property type="match status" value="1"/>
</dbReference>
<reference evidence="5 6" key="1">
    <citation type="submission" date="2023-01" db="EMBL/GenBank/DDBJ databases">
        <title>Analysis of 21 Apiospora genomes using comparative genomics revels a genus with tremendous synthesis potential of carbohydrate active enzymes and secondary metabolites.</title>
        <authorList>
            <person name="Sorensen T."/>
        </authorList>
    </citation>
    <scope>NUCLEOTIDE SEQUENCE [LARGE SCALE GENOMIC DNA]</scope>
    <source>
        <strain evidence="5 6">CBS 24483</strain>
    </source>
</reference>
<evidence type="ECO:0000313" key="6">
    <source>
        <dbReference type="Proteomes" id="UP001391051"/>
    </source>
</evidence>
<feature type="compositionally biased region" description="Polar residues" evidence="4">
    <location>
        <begin position="22"/>
        <end position="31"/>
    </location>
</feature>
<accession>A0ABR1QSR1</accession>
<keyword evidence="2" id="KW-0819">tRNA processing</keyword>
<protein>
    <submittedName>
        <fullName evidence="5">Rpp20 subunit of nuclear RNase MRP and P-domain-containing protein</fullName>
    </submittedName>
</protein>
<dbReference type="PANTHER" id="PTHR28256:SF1">
    <property type="entry name" value="RIBONUCLEASES P_MRP PROTEIN SUBUNIT POP7"/>
    <property type="match status" value="1"/>
</dbReference>
<feature type="region of interest" description="Disordered" evidence="4">
    <location>
        <begin position="171"/>
        <end position="196"/>
    </location>
</feature>
<dbReference type="EMBL" id="JAQQWE010000002">
    <property type="protein sequence ID" value="KAK7962992.1"/>
    <property type="molecule type" value="Genomic_DNA"/>
</dbReference>
<dbReference type="Pfam" id="PF12328">
    <property type="entry name" value="Rpp20"/>
    <property type="match status" value="1"/>
</dbReference>
<feature type="region of interest" description="Disordered" evidence="4">
    <location>
        <begin position="1"/>
        <end position="51"/>
    </location>
</feature>
<feature type="compositionally biased region" description="Acidic residues" evidence="4">
    <location>
        <begin position="177"/>
        <end position="187"/>
    </location>
</feature>
<dbReference type="InterPro" id="IPR014612">
    <property type="entry name" value="Pop7/Rpp20"/>
</dbReference>
<comment type="subcellular location">
    <subcellularLocation>
        <location evidence="1">Nucleus</location>
    </subcellularLocation>
</comment>
<dbReference type="RefSeq" id="XP_066705103.1">
    <property type="nucleotide sequence ID" value="XM_066840039.1"/>
</dbReference>
<keyword evidence="6" id="KW-1185">Reference proteome</keyword>
<dbReference type="PANTHER" id="PTHR28256">
    <property type="entry name" value="RIBONUCLEASES P/MRP PROTEIN SUBUNIT POP7"/>
    <property type="match status" value="1"/>
</dbReference>
<name>A0ABR1QSR1_9PEZI</name>
<dbReference type="Proteomes" id="UP001391051">
    <property type="component" value="Unassembled WGS sequence"/>
</dbReference>
<comment type="caution">
    <text evidence="5">The sequence shown here is derived from an EMBL/GenBank/DDBJ whole genome shotgun (WGS) entry which is preliminary data.</text>
</comment>